<evidence type="ECO:0000313" key="8">
    <source>
        <dbReference type="Proteomes" id="UP000515152"/>
    </source>
</evidence>
<feature type="signal peptide" evidence="6">
    <location>
        <begin position="1"/>
        <end position="26"/>
    </location>
</feature>
<evidence type="ECO:0000259" key="7">
    <source>
        <dbReference type="PROSITE" id="PS50923"/>
    </source>
</evidence>
<keyword evidence="1 4" id="KW-0768">Sushi</keyword>
<comment type="caution">
    <text evidence="4">Lacks conserved residue(s) required for the propagation of feature annotation.</text>
</comment>
<evidence type="ECO:0000313" key="9">
    <source>
        <dbReference type="RefSeq" id="XP_042561561.1"/>
    </source>
</evidence>
<organism evidence="8 9">
    <name type="scientific">Clupea harengus</name>
    <name type="common">Atlantic herring</name>
    <dbReference type="NCBI Taxonomy" id="7950"/>
    <lineage>
        <taxon>Eukaryota</taxon>
        <taxon>Metazoa</taxon>
        <taxon>Chordata</taxon>
        <taxon>Craniata</taxon>
        <taxon>Vertebrata</taxon>
        <taxon>Euteleostomi</taxon>
        <taxon>Actinopterygii</taxon>
        <taxon>Neopterygii</taxon>
        <taxon>Teleostei</taxon>
        <taxon>Clupei</taxon>
        <taxon>Clupeiformes</taxon>
        <taxon>Clupeoidei</taxon>
        <taxon>Clupeidae</taxon>
        <taxon>Clupea</taxon>
    </lineage>
</organism>
<proteinExistence type="predicted"/>
<dbReference type="InterPro" id="IPR000436">
    <property type="entry name" value="Sushi_SCR_CCP_dom"/>
</dbReference>
<feature type="chain" id="PRO_5035467866" evidence="6">
    <location>
        <begin position="27"/>
        <end position="357"/>
    </location>
</feature>
<dbReference type="InterPro" id="IPR051503">
    <property type="entry name" value="ComplSys_Reg/VirEntry_Med"/>
</dbReference>
<evidence type="ECO:0000256" key="1">
    <source>
        <dbReference type="ARBA" id="ARBA00022659"/>
    </source>
</evidence>
<gene>
    <name evidence="9" type="primary">LOC122130835</name>
</gene>
<feature type="region of interest" description="Disordered" evidence="5">
    <location>
        <begin position="192"/>
        <end position="252"/>
    </location>
</feature>
<keyword evidence="8" id="KW-1185">Reference proteome</keyword>
<feature type="disulfide bond" evidence="4">
    <location>
        <begin position="149"/>
        <end position="192"/>
    </location>
</feature>
<dbReference type="PANTHER" id="PTHR45785">
    <property type="entry name" value="COMPLEMENT FACTOR H-RELATED"/>
    <property type="match status" value="1"/>
</dbReference>
<dbReference type="Pfam" id="PF00084">
    <property type="entry name" value="Sushi"/>
    <property type="match status" value="4"/>
</dbReference>
<evidence type="ECO:0000256" key="2">
    <source>
        <dbReference type="ARBA" id="ARBA00022729"/>
    </source>
</evidence>
<evidence type="ECO:0000256" key="5">
    <source>
        <dbReference type="SAM" id="MobiDB-lite"/>
    </source>
</evidence>
<evidence type="ECO:0000256" key="4">
    <source>
        <dbReference type="PROSITE-ProRule" id="PRU00302"/>
    </source>
</evidence>
<feature type="domain" description="Sushi" evidence="7">
    <location>
        <begin position="147"/>
        <end position="205"/>
    </location>
</feature>
<dbReference type="KEGG" id="char:122130835"/>
<feature type="compositionally biased region" description="Basic and acidic residues" evidence="5">
    <location>
        <begin position="217"/>
        <end position="233"/>
    </location>
</feature>
<dbReference type="OrthoDB" id="9984531at2759"/>
<dbReference type="RefSeq" id="XP_042561561.1">
    <property type="nucleotide sequence ID" value="XM_042705627.1"/>
</dbReference>
<dbReference type="PANTHER" id="PTHR45785:SF2">
    <property type="entry name" value="COMPLEMENT FACTOR H-RELATED"/>
    <property type="match status" value="1"/>
</dbReference>
<dbReference type="PROSITE" id="PS50923">
    <property type="entry name" value="SUSHI"/>
    <property type="match status" value="4"/>
</dbReference>
<dbReference type="CDD" id="cd00033">
    <property type="entry name" value="CCP"/>
    <property type="match status" value="4"/>
</dbReference>
<reference evidence="9" key="1">
    <citation type="submission" date="2025-08" db="UniProtKB">
        <authorList>
            <consortium name="RefSeq"/>
        </authorList>
    </citation>
    <scope>IDENTIFICATION</scope>
</reference>
<dbReference type="SMART" id="SM00032">
    <property type="entry name" value="CCP"/>
    <property type="match status" value="4"/>
</dbReference>
<keyword evidence="2 6" id="KW-0732">Signal</keyword>
<keyword evidence="3 4" id="KW-1015">Disulfide bond</keyword>
<dbReference type="AlphaFoldDB" id="A0A8M1KBY4"/>
<feature type="domain" description="Sushi" evidence="7">
    <location>
        <begin position="27"/>
        <end position="86"/>
    </location>
</feature>
<evidence type="ECO:0000256" key="6">
    <source>
        <dbReference type="SAM" id="SignalP"/>
    </source>
</evidence>
<sequence length="357" mass="40751">MAQNLKQMANYLVITFCILLCRTAEGRRCQRPFVENGFFHPDQQTYPDKETVNYRCDSGYKPITEGWWSTITCEQGTWSPDPKCIDKDDCIPPEIRHGRVTEPKKSSYWNRNTVKFACNTGYLSKDSQLTCQNGDWTPLPICARNQFSCSAPPRVFDAVIEQEFRDIFDENESVVYDCIDSYTMIGRSRSTCSKGTWTEPPSCVPGQSVMPSPTVSSEKENSRDKGEDVDRPGRGVGGQECPDPPVIENGDFTKEGENKAIYQCSSFYKLNLNNPTITCSNGQWDRLPRCEPNFCKVEGKIPHLRAIDSPVFLKDIEEKYFPCDDSWYRYRALGTCRVKTGKMEFSGCGYNNHWTFP</sequence>
<accession>A0A8M1KBY4</accession>
<dbReference type="GeneID" id="122130835"/>
<name>A0A8M1KBY4_CLUHA</name>
<feature type="domain" description="Sushi" evidence="7">
    <location>
        <begin position="239"/>
        <end position="292"/>
    </location>
</feature>
<dbReference type="Proteomes" id="UP000515152">
    <property type="component" value="Unplaced"/>
</dbReference>
<protein>
    <submittedName>
        <fullName evidence="9">Complement factor H-related protein 1-like isoform X1</fullName>
    </submittedName>
</protein>
<evidence type="ECO:0000256" key="3">
    <source>
        <dbReference type="ARBA" id="ARBA00023157"/>
    </source>
</evidence>
<feature type="domain" description="Sushi" evidence="7">
    <location>
        <begin position="88"/>
        <end position="144"/>
    </location>
</feature>